<dbReference type="OrthoDB" id="5653987at2"/>
<evidence type="ECO:0000313" key="3">
    <source>
        <dbReference type="EMBL" id="STY18802.1"/>
    </source>
</evidence>
<organism evidence="3 5">
    <name type="scientific">Legionella quateirensis</name>
    <dbReference type="NCBI Taxonomy" id="45072"/>
    <lineage>
        <taxon>Bacteria</taxon>
        <taxon>Pseudomonadati</taxon>
        <taxon>Pseudomonadota</taxon>
        <taxon>Gammaproteobacteria</taxon>
        <taxon>Legionellales</taxon>
        <taxon>Legionellaceae</taxon>
        <taxon>Legionella</taxon>
    </lineage>
</organism>
<accession>A0A378KW55</accession>
<dbReference type="Proteomes" id="UP000254230">
    <property type="component" value="Unassembled WGS sequence"/>
</dbReference>
<name>A0A378KW55_9GAMM</name>
<dbReference type="RefSeq" id="WP_058474663.1">
    <property type="nucleotide sequence ID" value="NZ_CAAAIL010000001.1"/>
</dbReference>
<keyword evidence="4" id="KW-1185">Reference proteome</keyword>
<evidence type="ECO:0000313" key="5">
    <source>
        <dbReference type="Proteomes" id="UP000254230"/>
    </source>
</evidence>
<evidence type="ECO:0000256" key="1">
    <source>
        <dbReference type="SAM" id="MobiDB-lite"/>
    </source>
</evidence>
<dbReference type="STRING" id="45072.Lqua_2528"/>
<dbReference type="AlphaFoldDB" id="A0A378KW55"/>
<protein>
    <submittedName>
        <fullName evidence="3">Interaptin</fullName>
    </submittedName>
</protein>
<feature type="region of interest" description="Disordered" evidence="1">
    <location>
        <begin position="1126"/>
        <end position="1146"/>
    </location>
</feature>
<gene>
    <name evidence="2" type="ORF">Lqua_2528</name>
    <name evidence="3" type="ORF">NCTC12376_02626</name>
</gene>
<dbReference type="EMBL" id="UGOW01000001">
    <property type="protein sequence ID" value="STY18802.1"/>
    <property type="molecule type" value="Genomic_DNA"/>
</dbReference>
<dbReference type="EMBL" id="LNYR01000034">
    <property type="protein sequence ID" value="KTD46425.1"/>
    <property type="molecule type" value="Genomic_DNA"/>
</dbReference>
<sequence>MAKNVAIRNAIINNAVDIEPDVRRRALEHLLEADPANLTAFRNAIIHNKGFWEQFPDLKEAEGVKIYEDSDNLLSLDGAPDIKTIRQLAAQQRVTLGLNDVEDDVLIQILSNNEDECRAYLASISKLGNLNKAHGWKKNEEPVLAPPAPAPADSNKSDDILTANAINEIRNQARDVLLLRFINQSENRAQIVQLLTANDKVSVDSAAIVMGYPDSVAAKGFLNFPLSDHVKDALRGRLTMLKQAAGKNDFEEYVAGLSSDAILRQEDNLQAENDDFFESIPPRIRNNLTLDDMDWAKSILGTRFLQVALANSEEDLLPALKTNTEEELTAVLKNLFANDAYIALAVKGNLGVLKKAMLQSHITSISIKDEKLLKALDKAVGLAEFQKALVAAGITPADWVKDTDLKDMKQWVRSQIFHNYIDIISQLGAAPHPQLFKAFSELSVEKQRAMLNDPVQNYHVLNAKDVKQLAAHLGADAVGLAEVVEENKKIAGFQQIHNSVVARILSGFQPSITLSSAQIDAINNDLDKDATKNGGRDFEDRVLYKGIVDKIKAQCGPVNDGVFYKAFGLTKDGAAFKNPPSAREDIIVQNRHNQALLNAHALIPPTDKNNRLLEKQLLGIFLTLNKNGPIDPTTIVTKFNESKTYNEFIEGVIPRGNLGLKAQLYSQLSSSTFYELKNAVLKNNLTDPSPAVVTRALSDVNSVIESINGRRNVSTKSRAHYKFIEGVEPSHLYNPSFRGTAQFSAEKMKDKYQALSDDCDLILDQLRRDQKTIEGFFKLKVQFNKGLPADLIAKVDQLDQKLNEEMAAIKSNLQFYEKIQQKLSGKDGILQAINDAADNKKSYMYHAKGITRRIETREQVEGLTYTSEAPPKNNNGLDTTGHPGEVQKLILEDSIPEGKIAVVDYVQTSYKADKVSKSYEIVGRYTVDLSPPGEMTQKGDQVTKAVGGKFEIEQFPKQTIPVPAKGSPEDERLIKAKMEFSLALAADAIANLDSPPTKEKPLRLYGDDEEQMRYLWTALIVLGEKNPHMKITADTIKLDRFGTNKFDPAQEKGSFLGIGTGFHKESLYQQFKQVMGKDTVEQTANAVKDMSADKVNSMKERPKVDSQAIDAAKSLKDGLTIFRKDAEIARKVEGPEEKQDTGLKNS</sequence>
<dbReference type="Proteomes" id="UP000054639">
    <property type="component" value="Unassembled WGS sequence"/>
</dbReference>
<evidence type="ECO:0000313" key="2">
    <source>
        <dbReference type="EMBL" id="KTD46425.1"/>
    </source>
</evidence>
<proteinExistence type="predicted"/>
<reference evidence="2 4" key="1">
    <citation type="submission" date="2015-11" db="EMBL/GenBank/DDBJ databases">
        <title>Genomic analysis of 38 Legionella species identifies large and diverse effector repertoires.</title>
        <authorList>
            <person name="Burstein D."/>
            <person name="Amaro F."/>
            <person name="Zusman T."/>
            <person name="Lifshitz Z."/>
            <person name="Cohen O."/>
            <person name="Gilbert J.A."/>
            <person name="Pupko T."/>
            <person name="Shuman H.A."/>
            <person name="Segal G."/>
        </authorList>
    </citation>
    <scope>NUCLEOTIDE SEQUENCE [LARGE SCALE GENOMIC DNA]</scope>
    <source>
        <strain evidence="2 4">ATCC 49507</strain>
    </source>
</reference>
<evidence type="ECO:0000313" key="4">
    <source>
        <dbReference type="Proteomes" id="UP000054639"/>
    </source>
</evidence>
<reference evidence="3 5" key="2">
    <citation type="submission" date="2018-06" db="EMBL/GenBank/DDBJ databases">
        <authorList>
            <consortium name="Pathogen Informatics"/>
            <person name="Doyle S."/>
        </authorList>
    </citation>
    <scope>NUCLEOTIDE SEQUENCE [LARGE SCALE GENOMIC DNA]</scope>
    <source>
        <strain evidence="3 5">NCTC12376</strain>
    </source>
</reference>